<dbReference type="EMBL" id="CM016553">
    <property type="protein sequence ID" value="TKW34372.1"/>
    <property type="molecule type" value="Genomic_DNA"/>
</dbReference>
<feature type="region of interest" description="Disordered" evidence="1">
    <location>
        <begin position="18"/>
        <end position="40"/>
    </location>
</feature>
<feature type="region of interest" description="Disordered" evidence="1">
    <location>
        <begin position="68"/>
        <end position="135"/>
    </location>
</feature>
<reference evidence="2" key="1">
    <citation type="submission" date="2019-03" db="EMBL/GenBank/DDBJ databases">
        <title>WGS assembly of Setaria viridis.</title>
        <authorList>
            <person name="Huang P."/>
            <person name="Jenkins J."/>
            <person name="Grimwood J."/>
            <person name="Barry K."/>
            <person name="Healey A."/>
            <person name="Mamidi S."/>
            <person name="Sreedasyam A."/>
            <person name="Shu S."/>
            <person name="Feldman M."/>
            <person name="Wu J."/>
            <person name="Yu Y."/>
            <person name="Chen C."/>
            <person name="Johnson J."/>
            <person name="Rokhsar D."/>
            <person name="Baxter I."/>
            <person name="Schmutz J."/>
            <person name="Brutnell T."/>
            <person name="Kellogg E."/>
        </authorList>
    </citation>
    <scope>NUCLEOTIDE SEQUENCE [LARGE SCALE GENOMIC DNA]</scope>
</reference>
<sequence length="220" mass="22458">MDILGASLADALRAASDGIDGTQTGVPLGGRGGRGAGGTRGGSVPGIGHGTLACGGAGAGHVSNVSHGDSVAPPCPSVAQPYQASRSTGQTSSAAGGRGRVHAATSESYGASPEEEDDVEEVVGHGNQKQPERKKLKYGPSECLEDLEVMFEGITVDGSSTCILGEIPCDRDDEEENNENEDRGQDGSPMNIGSLKRKSSSTNTTITIPMKKVKIPLVKI</sequence>
<feature type="compositionally biased region" description="Polar residues" evidence="1">
    <location>
        <begin position="80"/>
        <end position="94"/>
    </location>
</feature>
<protein>
    <submittedName>
        <fullName evidence="2">Uncharacterized protein</fullName>
    </submittedName>
</protein>
<organism evidence="2 3">
    <name type="scientific">Setaria viridis</name>
    <name type="common">Green bristlegrass</name>
    <name type="synonym">Setaria italica subsp. viridis</name>
    <dbReference type="NCBI Taxonomy" id="4556"/>
    <lineage>
        <taxon>Eukaryota</taxon>
        <taxon>Viridiplantae</taxon>
        <taxon>Streptophyta</taxon>
        <taxon>Embryophyta</taxon>
        <taxon>Tracheophyta</taxon>
        <taxon>Spermatophyta</taxon>
        <taxon>Magnoliopsida</taxon>
        <taxon>Liliopsida</taxon>
        <taxon>Poales</taxon>
        <taxon>Poaceae</taxon>
        <taxon>PACMAD clade</taxon>
        <taxon>Panicoideae</taxon>
        <taxon>Panicodae</taxon>
        <taxon>Paniceae</taxon>
        <taxon>Cenchrinae</taxon>
        <taxon>Setaria</taxon>
    </lineage>
</organism>
<dbReference type="Proteomes" id="UP000298652">
    <property type="component" value="Chromosome 2"/>
</dbReference>
<evidence type="ECO:0000256" key="1">
    <source>
        <dbReference type="SAM" id="MobiDB-lite"/>
    </source>
</evidence>
<evidence type="ECO:0000313" key="3">
    <source>
        <dbReference type="Proteomes" id="UP000298652"/>
    </source>
</evidence>
<name>A0A4U6VXX3_SETVI</name>
<gene>
    <name evidence="2" type="ORF">SEVIR_2G302900v2</name>
</gene>
<dbReference type="Gramene" id="TKW34372">
    <property type="protein sequence ID" value="TKW34372"/>
    <property type="gene ID" value="SEVIR_2G302900v2"/>
</dbReference>
<dbReference type="AlphaFoldDB" id="A0A4U6VXX3"/>
<keyword evidence="3" id="KW-1185">Reference proteome</keyword>
<proteinExistence type="predicted"/>
<accession>A0A4U6VXX3</accession>
<feature type="region of interest" description="Disordered" evidence="1">
    <location>
        <begin position="167"/>
        <end position="204"/>
    </location>
</feature>
<feature type="compositionally biased region" description="Gly residues" evidence="1">
    <location>
        <begin position="27"/>
        <end position="40"/>
    </location>
</feature>
<evidence type="ECO:0000313" key="2">
    <source>
        <dbReference type="EMBL" id="TKW34372.1"/>
    </source>
</evidence>